<dbReference type="EMBL" id="KI281062">
    <property type="protein sequence ID" value="ESA16429.1"/>
    <property type="molecule type" value="Genomic_DNA"/>
</dbReference>
<gene>
    <name evidence="1" type="ORF">GLOINDRAFT_22819</name>
</gene>
<dbReference type="AlphaFoldDB" id="U9U7M5"/>
<proteinExistence type="predicted"/>
<protein>
    <submittedName>
        <fullName evidence="1">Uncharacterized protein</fullName>
    </submittedName>
</protein>
<evidence type="ECO:0000313" key="1">
    <source>
        <dbReference type="EMBL" id="ESA16429.1"/>
    </source>
</evidence>
<reference evidence="1" key="1">
    <citation type="submission" date="2013-07" db="EMBL/GenBank/DDBJ databases">
        <title>The genome of an arbuscular mycorrhizal fungus provides insights into the evolution of the oldest plant symbiosis.</title>
        <authorList>
            <consortium name="DOE Joint Genome Institute"/>
            <person name="Tisserant E."/>
            <person name="Malbreil M."/>
            <person name="Kuo A."/>
            <person name="Kohler A."/>
            <person name="Symeonidi A."/>
            <person name="Balestrini R."/>
            <person name="Charron P."/>
            <person name="Duensing N."/>
            <person name="Frei-dit-Frey N."/>
            <person name="Gianinazzi-Pearson V."/>
            <person name="Gilbert B."/>
            <person name="Handa Y."/>
            <person name="Hijri M."/>
            <person name="Kaul R."/>
            <person name="Kawaguchi M."/>
            <person name="Krajinski F."/>
            <person name="Lammers P."/>
            <person name="Lapierre D."/>
            <person name="Masclaux F.G."/>
            <person name="Murat C."/>
            <person name="Morin E."/>
            <person name="Ndikumana S."/>
            <person name="Pagni M."/>
            <person name="Petitpierre D."/>
            <person name="Requena N."/>
            <person name="Rosikiewicz P."/>
            <person name="Riley R."/>
            <person name="Saito K."/>
            <person name="San Clemente H."/>
            <person name="Shapiro H."/>
            <person name="van Tuinen D."/>
            <person name="Becard G."/>
            <person name="Bonfante P."/>
            <person name="Paszkowski U."/>
            <person name="Shachar-Hill Y."/>
            <person name="Young J.P."/>
            <person name="Sanders I.R."/>
            <person name="Henrissat B."/>
            <person name="Rensing S.A."/>
            <person name="Grigoriev I.V."/>
            <person name="Corradi N."/>
            <person name="Roux C."/>
            <person name="Martin F."/>
        </authorList>
    </citation>
    <scope>NUCLEOTIDE SEQUENCE</scope>
    <source>
        <strain evidence="1">DAOM 197198</strain>
    </source>
</reference>
<accession>U9U7M5</accession>
<sequence length="51" mass="6082">MSHYRRMTHITPEHGVFNMENDLLSLCHALYLKSVYPFNSFFLSFKLFAIN</sequence>
<dbReference type="HOGENOM" id="CLU_3107535_0_0_1"/>
<name>U9U7M5_RHIID</name>
<organism evidence="1">
    <name type="scientific">Rhizophagus irregularis (strain DAOM 181602 / DAOM 197198 / MUCL 43194)</name>
    <name type="common">Arbuscular mycorrhizal fungus</name>
    <name type="synonym">Glomus intraradices</name>
    <dbReference type="NCBI Taxonomy" id="747089"/>
    <lineage>
        <taxon>Eukaryota</taxon>
        <taxon>Fungi</taxon>
        <taxon>Fungi incertae sedis</taxon>
        <taxon>Mucoromycota</taxon>
        <taxon>Glomeromycotina</taxon>
        <taxon>Glomeromycetes</taxon>
        <taxon>Glomerales</taxon>
        <taxon>Glomeraceae</taxon>
        <taxon>Rhizophagus</taxon>
    </lineage>
</organism>